<reference evidence="3" key="3">
    <citation type="submission" date="2015-04" db="UniProtKB">
        <authorList>
            <consortium name="EnsemblPlants"/>
        </authorList>
    </citation>
    <scope>IDENTIFICATION</scope>
    <source>
        <strain evidence="3">cv. Jemalong A17</strain>
    </source>
</reference>
<evidence type="ECO:0000256" key="1">
    <source>
        <dbReference type="SAM" id="MobiDB-lite"/>
    </source>
</evidence>
<feature type="region of interest" description="Disordered" evidence="1">
    <location>
        <begin position="21"/>
        <end position="44"/>
    </location>
</feature>
<reference evidence="2 4" key="1">
    <citation type="journal article" date="2011" name="Nature">
        <title>The Medicago genome provides insight into the evolution of rhizobial symbioses.</title>
        <authorList>
            <person name="Young N.D."/>
            <person name="Debelle F."/>
            <person name="Oldroyd G.E."/>
            <person name="Geurts R."/>
            <person name="Cannon S.B."/>
            <person name="Udvardi M.K."/>
            <person name="Benedito V.A."/>
            <person name="Mayer K.F."/>
            <person name="Gouzy J."/>
            <person name="Schoof H."/>
            <person name="Van de Peer Y."/>
            <person name="Proost S."/>
            <person name="Cook D.R."/>
            <person name="Meyers B.C."/>
            <person name="Spannagl M."/>
            <person name="Cheung F."/>
            <person name="De Mita S."/>
            <person name="Krishnakumar V."/>
            <person name="Gundlach H."/>
            <person name="Zhou S."/>
            <person name="Mudge J."/>
            <person name="Bharti A.K."/>
            <person name="Murray J.D."/>
            <person name="Naoumkina M.A."/>
            <person name="Rosen B."/>
            <person name="Silverstein K.A."/>
            <person name="Tang H."/>
            <person name="Rombauts S."/>
            <person name="Zhao P.X."/>
            <person name="Zhou P."/>
            <person name="Barbe V."/>
            <person name="Bardou P."/>
            <person name="Bechner M."/>
            <person name="Bellec A."/>
            <person name="Berger A."/>
            <person name="Berges H."/>
            <person name="Bidwell S."/>
            <person name="Bisseling T."/>
            <person name="Choisne N."/>
            <person name="Couloux A."/>
            <person name="Denny R."/>
            <person name="Deshpande S."/>
            <person name="Dai X."/>
            <person name="Doyle J.J."/>
            <person name="Dudez A.M."/>
            <person name="Farmer A.D."/>
            <person name="Fouteau S."/>
            <person name="Franken C."/>
            <person name="Gibelin C."/>
            <person name="Gish J."/>
            <person name="Goldstein S."/>
            <person name="Gonzalez A.J."/>
            <person name="Green P.J."/>
            <person name="Hallab A."/>
            <person name="Hartog M."/>
            <person name="Hua A."/>
            <person name="Humphray S.J."/>
            <person name="Jeong D.H."/>
            <person name="Jing Y."/>
            <person name="Jocker A."/>
            <person name="Kenton S.M."/>
            <person name="Kim D.J."/>
            <person name="Klee K."/>
            <person name="Lai H."/>
            <person name="Lang C."/>
            <person name="Lin S."/>
            <person name="Macmil S.L."/>
            <person name="Magdelenat G."/>
            <person name="Matthews L."/>
            <person name="McCorrison J."/>
            <person name="Monaghan E.L."/>
            <person name="Mun J.H."/>
            <person name="Najar F.Z."/>
            <person name="Nicholson C."/>
            <person name="Noirot C."/>
            <person name="O'Bleness M."/>
            <person name="Paule C.R."/>
            <person name="Poulain J."/>
            <person name="Prion F."/>
            <person name="Qin B."/>
            <person name="Qu C."/>
            <person name="Retzel E.F."/>
            <person name="Riddle C."/>
            <person name="Sallet E."/>
            <person name="Samain S."/>
            <person name="Samson N."/>
            <person name="Sanders I."/>
            <person name="Saurat O."/>
            <person name="Scarpelli C."/>
            <person name="Schiex T."/>
            <person name="Segurens B."/>
            <person name="Severin A.J."/>
            <person name="Sherrier D.J."/>
            <person name="Shi R."/>
            <person name="Sims S."/>
            <person name="Singer S.R."/>
            <person name="Sinharoy S."/>
            <person name="Sterck L."/>
            <person name="Viollet A."/>
            <person name="Wang B.B."/>
            <person name="Wang K."/>
            <person name="Wang M."/>
            <person name="Wang X."/>
            <person name="Warfsmann J."/>
            <person name="Weissenbach J."/>
            <person name="White D.D."/>
            <person name="White J.D."/>
            <person name="Wiley G.B."/>
            <person name="Wincker P."/>
            <person name="Xing Y."/>
            <person name="Yang L."/>
            <person name="Yao Z."/>
            <person name="Ying F."/>
            <person name="Zhai J."/>
            <person name="Zhou L."/>
            <person name="Zuber A."/>
            <person name="Denarie J."/>
            <person name="Dixon R.A."/>
            <person name="May G.D."/>
            <person name="Schwartz D.C."/>
            <person name="Rogers J."/>
            <person name="Quetier F."/>
            <person name="Town C.D."/>
            <person name="Roe B.A."/>
        </authorList>
    </citation>
    <scope>NUCLEOTIDE SEQUENCE [LARGE SCALE GENOMIC DNA]</scope>
    <source>
        <strain evidence="2">A17</strain>
        <strain evidence="3 4">cv. Jemalong A17</strain>
    </source>
</reference>
<evidence type="ECO:0000313" key="3">
    <source>
        <dbReference type="EnsemblPlants" id="KEH27883"/>
    </source>
</evidence>
<reference evidence="2 4" key="2">
    <citation type="journal article" date="2014" name="BMC Genomics">
        <title>An improved genome release (version Mt4.0) for the model legume Medicago truncatula.</title>
        <authorList>
            <person name="Tang H."/>
            <person name="Krishnakumar V."/>
            <person name="Bidwell S."/>
            <person name="Rosen B."/>
            <person name="Chan A."/>
            <person name="Zhou S."/>
            <person name="Gentzbittel L."/>
            <person name="Childs K.L."/>
            <person name="Yandell M."/>
            <person name="Gundlach H."/>
            <person name="Mayer K.F."/>
            <person name="Schwartz D.C."/>
            <person name="Town C.D."/>
        </authorList>
    </citation>
    <scope>GENOME REANNOTATION</scope>
    <source>
        <strain evidence="2">A17</strain>
        <strain evidence="3 4">cv. Jemalong A17</strain>
    </source>
</reference>
<keyword evidence="4" id="KW-1185">Reference proteome</keyword>
<protein>
    <submittedName>
        <fullName evidence="2 3">Uncharacterized protein</fullName>
    </submittedName>
</protein>
<dbReference type="HOGENOM" id="CLU_3225373_0_0_1"/>
<name>A0A072UFL6_MEDTR</name>
<evidence type="ECO:0000313" key="2">
    <source>
        <dbReference type="EMBL" id="KEH27883.1"/>
    </source>
</evidence>
<accession>A0A072UFL6</accession>
<feature type="compositionally biased region" description="Basic and acidic residues" evidence="1">
    <location>
        <begin position="21"/>
        <end position="30"/>
    </location>
</feature>
<dbReference type="Proteomes" id="UP000002051">
    <property type="component" value="Chromosome 5"/>
</dbReference>
<proteinExistence type="predicted"/>
<gene>
    <name evidence="2" type="ordered locus">MTR_5g048313</name>
</gene>
<dbReference type="AlphaFoldDB" id="A0A072UFL6"/>
<feature type="compositionally biased region" description="Gly residues" evidence="1">
    <location>
        <begin position="32"/>
        <end position="44"/>
    </location>
</feature>
<sequence length="44" mass="4773">MAHHSIQLLMFCFGEECEAERTNTEAREGEDGGNGGGGDGEMIW</sequence>
<dbReference type="EnsemblPlants" id="KEH27883">
    <property type="protein sequence ID" value="KEH27883"/>
    <property type="gene ID" value="MTR_5g048313"/>
</dbReference>
<organism evidence="2 4">
    <name type="scientific">Medicago truncatula</name>
    <name type="common">Barrel medic</name>
    <name type="synonym">Medicago tribuloides</name>
    <dbReference type="NCBI Taxonomy" id="3880"/>
    <lineage>
        <taxon>Eukaryota</taxon>
        <taxon>Viridiplantae</taxon>
        <taxon>Streptophyta</taxon>
        <taxon>Embryophyta</taxon>
        <taxon>Tracheophyta</taxon>
        <taxon>Spermatophyta</taxon>
        <taxon>Magnoliopsida</taxon>
        <taxon>eudicotyledons</taxon>
        <taxon>Gunneridae</taxon>
        <taxon>Pentapetalae</taxon>
        <taxon>rosids</taxon>
        <taxon>fabids</taxon>
        <taxon>Fabales</taxon>
        <taxon>Fabaceae</taxon>
        <taxon>Papilionoideae</taxon>
        <taxon>50 kb inversion clade</taxon>
        <taxon>NPAAA clade</taxon>
        <taxon>Hologalegina</taxon>
        <taxon>IRL clade</taxon>
        <taxon>Trifolieae</taxon>
        <taxon>Medicago</taxon>
    </lineage>
</organism>
<evidence type="ECO:0000313" key="4">
    <source>
        <dbReference type="Proteomes" id="UP000002051"/>
    </source>
</evidence>
<dbReference type="EMBL" id="CM001221">
    <property type="protein sequence ID" value="KEH27883.1"/>
    <property type="molecule type" value="Genomic_DNA"/>
</dbReference>